<proteinExistence type="predicted"/>
<dbReference type="InterPro" id="IPR045592">
    <property type="entry name" value="DUF6461"/>
</dbReference>
<evidence type="ECO:0000313" key="1">
    <source>
        <dbReference type="EMBL" id="MDV6270664.1"/>
    </source>
</evidence>
<accession>A0ABU4C2L8</accession>
<dbReference type="Pfam" id="PF20062">
    <property type="entry name" value="DUF6461"/>
    <property type="match status" value="1"/>
</dbReference>
<keyword evidence="2" id="KW-1185">Reference proteome</keyword>
<comment type="caution">
    <text evidence="1">The sequence shown here is derived from an EMBL/GenBank/DDBJ whole genome shotgun (WGS) entry which is preliminary data.</text>
</comment>
<gene>
    <name evidence="1" type="ORF">R3Q16_28950</name>
</gene>
<reference evidence="1 2" key="1">
    <citation type="submission" date="2023-10" db="EMBL/GenBank/DDBJ databases">
        <title>Development of a sustainable strategy for remediation of hydrocarbon-contaminated territories based on the waste exchange concept.</title>
        <authorList>
            <person name="Krivoruchko A."/>
        </authorList>
    </citation>
    <scope>NUCLEOTIDE SEQUENCE [LARGE SCALE GENOMIC DNA]</scope>
    <source>
        <strain evidence="1 2">IEGM 1203</strain>
    </source>
</reference>
<evidence type="ECO:0000313" key="2">
    <source>
        <dbReference type="Proteomes" id="UP001185927"/>
    </source>
</evidence>
<dbReference type="RefSeq" id="WP_317545121.1">
    <property type="nucleotide sequence ID" value="NZ_JAWLKB010000021.1"/>
</dbReference>
<sequence length="124" mass="13652">MLQQNSGCLGITETVMRPLLERHQVLSHNSSINGDGHFMWWSHGELLADFDPLNPDFTSSLPDAGTAPEEVIDLIRQIGGIKLDDTPDGRTEYRQVEGAFALGEQLTGVTITPELLCDTEFQSP</sequence>
<protein>
    <submittedName>
        <fullName evidence="1">DUF6461 domain-containing protein</fullName>
    </submittedName>
</protein>
<name>A0ABU4C2L8_RHOGO</name>
<organism evidence="1 2">
    <name type="scientific">Rhodococcus globerulus</name>
    <dbReference type="NCBI Taxonomy" id="33008"/>
    <lineage>
        <taxon>Bacteria</taxon>
        <taxon>Bacillati</taxon>
        <taxon>Actinomycetota</taxon>
        <taxon>Actinomycetes</taxon>
        <taxon>Mycobacteriales</taxon>
        <taxon>Nocardiaceae</taxon>
        <taxon>Rhodococcus</taxon>
    </lineage>
</organism>
<dbReference type="Proteomes" id="UP001185927">
    <property type="component" value="Unassembled WGS sequence"/>
</dbReference>
<dbReference type="EMBL" id="JAWLKB010000021">
    <property type="protein sequence ID" value="MDV6270664.1"/>
    <property type="molecule type" value="Genomic_DNA"/>
</dbReference>